<accession>A0ACB8BX93</accession>
<reference evidence="1" key="1">
    <citation type="journal article" date="2021" name="New Phytol.">
        <title>Evolutionary innovations through gain and loss of genes in the ectomycorrhizal Boletales.</title>
        <authorList>
            <person name="Wu G."/>
            <person name="Miyauchi S."/>
            <person name="Morin E."/>
            <person name="Kuo A."/>
            <person name="Drula E."/>
            <person name="Varga T."/>
            <person name="Kohler A."/>
            <person name="Feng B."/>
            <person name="Cao Y."/>
            <person name="Lipzen A."/>
            <person name="Daum C."/>
            <person name="Hundley H."/>
            <person name="Pangilinan J."/>
            <person name="Johnson J."/>
            <person name="Barry K."/>
            <person name="LaButti K."/>
            <person name="Ng V."/>
            <person name="Ahrendt S."/>
            <person name="Min B."/>
            <person name="Choi I.G."/>
            <person name="Park H."/>
            <person name="Plett J.M."/>
            <person name="Magnuson J."/>
            <person name="Spatafora J.W."/>
            <person name="Nagy L.G."/>
            <person name="Henrissat B."/>
            <person name="Grigoriev I.V."/>
            <person name="Yang Z.L."/>
            <person name="Xu J."/>
            <person name="Martin F.M."/>
        </authorList>
    </citation>
    <scope>NUCLEOTIDE SEQUENCE</scope>
    <source>
        <strain evidence="1">KUC20120723A-06</strain>
    </source>
</reference>
<comment type="caution">
    <text evidence="1">The sequence shown here is derived from an EMBL/GenBank/DDBJ whole genome shotgun (WGS) entry which is preliminary data.</text>
</comment>
<gene>
    <name evidence="1" type="ORF">BV22DRAFT_1078788</name>
</gene>
<evidence type="ECO:0000313" key="2">
    <source>
        <dbReference type="Proteomes" id="UP000790709"/>
    </source>
</evidence>
<keyword evidence="2" id="KW-1185">Reference proteome</keyword>
<proteinExistence type="predicted"/>
<sequence>MWCTRWFLPLLLLPLPTAPPYFLVLFLLSLALHAKPCFYCVILLAALFLSSCYWQPFPLDTPLSVPWAANITTFSDALNATIPPDSDLHQVKPSVIRVVDRCWCDFASGVFHPFDVRKWEETSVQRLRAEMEKQMKVEAVVQLDEEQREQGDPIKGEEEDEAVSPLDTVDETVLPDSEDPPQVRSSFSVLQSLFRKREHGPKGHPPSATPTAEPSIHHSKTSDATPEPTPVYIPPPAPEELLAPGEVDLRPYGFDLILDFRWSRQS</sequence>
<name>A0ACB8BX93_9AGAM</name>
<evidence type="ECO:0000313" key="1">
    <source>
        <dbReference type="EMBL" id="KAH7930576.1"/>
    </source>
</evidence>
<protein>
    <submittedName>
        <fullName evidence="1">Uncharacterized protein</fullName>
    </submittedName>
</protein>
<dbReference type="EMBL" id="MU266331">
    <property type="protein sequence ID" value="KAH7930576.1"/>
    <property type="molecule type" value="Genomic_DNA"/>
</dbReference>
<organism evidence="1 2">
    <name type="scientific">Leucogyrophana mollusca</name>
    <dbReference type="NCBI Taxonomy" id="85980"/>
    <lineage>
        <taxon>Eukaryota</taxon>
        <taxon>Fungi</taxon>
        <taxon>Dikarya</taxon>
        <taxon>Basidiomycota</taxon>
        <taxon>Agaricomycotina</taxon>
        <taxon>Agaricomycetes</taxon>
        <taxon>Agaricomycetidae</taxon>
        <taxon>Boletales</taxon>
        <taxon>Boletales incertae sedis</taxon>
        <taxon>Leucogyrophana</taxon>
    </lineage>
</organism>
<dbReference type="Proteomes" id="UP000790709">
    <property type="component" value="Unassembled WGS sequence"/>
</dbReference>